<keyword evidence="2" id="KW-1133">Transmembrane helix</keyword>
<sequence>MEKSDILLAAGLFVPFILLMALTCANFYQAHKAQARRLGTDLEPSQEPWGEGNGPHIPHNNGLLPPTVWPSIPIPPPA</sequence>
<dbReference type="Proteomes" id="UP001174936">
    <property type="component" value="Unassembled WGS sequence"/>
</dbReference>
<evidence type="ECO:0000256" key="1">
    <source>
        <dbReference type="SAM" id="MobiDB-lite"/>
    </source>
</evidence>
<proteinExistence type="predicted"/>
<keyword evidence="4" id="KW-1185">Reference proteome</keyword>
<feature type="region of interest" description="Disordered" evidence="1">
    <location>
        <begin position="39"/>
        <end position="78"/>
    </location>
</feature>
<accession>A0AA39YQU9</accession>
<name>A0AA39YQU9_9PEZI</name>
<dbReference type="EMBL" id="JAULSV010000001">
    <property type="protein sequence ID" value="KAK0656941.1"/>
    <property type="molecule type" value="Genomic_DNA"/>
</dbReference>
<feature type="transmembrane region" description="Helical" evidence="2">
    <location>
        <begin position="6"/>
        <end position="28"/>
    </location>
</feature>
<evidence type="ECO:0000313" key="4">
    <source>
        <dbReference type="Proteomes" id="UP001174936"/>
    </source>
</evidence>
<dbReference type="AlphaFoldDB" id="A0AA39YQU9"/>
<organism evidence="3 4">
    <name type="scientific">Cercophora newfieldiana</name>
    <dbReference type="NCBI Taxonomy" id="92897"/>
    <lineage>
        <taxon>Eukaryota</taxon>
        <taxon>Fungi</taxon>
        <taxon>Dikarya</taxon>
        <taxon>Ascomycota</taxon>
        <taxon>Pezizomycotina</taxon>
        <taxon>Sordariomycetes</taxon>
        <taxon>Sordariomycetidae</taxon>
        <taxon>Sordariales</taxon>
        <taxon>Lasiosphaeriaceae</taxon>
        <taxon>Cercophora</taxon>
    </lineage>
</organism>
<evidence type="ECO:0000313" key="3">
    <source>
        <dbReference type="EMBL" id="KAK0656941.1"/>
    </source>
</evidence>
<keyword evidence="2" id="KW-0812">Transmembrane</keyword>
<reference evidence="3" key="1">
    <citation type="submission" date="2023-06" db="EMBL/GenBank/DDBJ databases">
        <title>Genome-scale phylogeny and comparative genomics of the fungal order Sordariales.</title>
        <authorList>
            <consortium name="Lawrence Berkeley National Laboratory"/>
            <person name="Hensen N."/>
            <person name="Bonometti L."/>
            <person name="Westerberg I."/>
            <person name="Brannstrom I.O."/>
            <person name="Guillou S."/>
            <person name="Cros-Aarteil S."/>
            <person name="Calhoun S."/>
            <person name="Haridas S."/>
            <person name="Kuo A."/>
            <person name="Mondo S."/>
            <person name="Pangilinan J."/>
            <person name="Riley R."/>
            <person name="Labutti K."/>
            <person name="Andreopoulos B."/>
            <person name="Lipzen A."/>
            <person name="Chen C."/>
            <person name="Yanf M."/>
            <person name="Daum C."/>
            <person name="Ng V."/>
            <person name="Clum A."/>
            <person name="Steindorff A."/>
            <person name="Ohm R."/>
            <person name="Martin F."/>
            <person name="Silar P."/>
            <person name="Natvig D."/>
            <person name="Lalanne C."/>
            <person name="Gautier V."/>
            <person name="Ament-Velasquez S.L."/>
            <person name="Kruys A."/>
            <person name="Hutchinson M.I."/>
            <person name="Powell A.J."/>
            <person name="Barry K."/>
            <person name="Miller A.N."/>
            <person name="Grigoriev I.V."/>
            <person name="Debuchy R."/>
            <person name="Gladieux P."/>
            <person name="Thoren M.H."/>
            <person name="Johannesson H."/>
        </authorList>
    </citation>
    <scope>NUCLEOTIDE SEQUENCE</scope>
    <source>
        <strain evidence="3">SMH2532-1</strain>
    </source>
</reference>
<keyword evidence="2" id="KW-0472">Membrane</keyword>
<comment type="caution">
    <text evidence="3">The sequence shown here is derived from an EMBL/GenBank/DDBJ whole genome shotgun (WGS) entry which is preliminary data.</text>
</comment>
<gene>
    <name evidence="3" type="ORF">B0T16DRAFT_49452</name>
</gene>
<protein>
    <submittedName>
        <fullName evidence="3">Uncharacterized protein</fullName>
    </submittedName>
</protein>
<evidence type="ECO:0000256" key="2">
    <source>
        <dbReference type="SAM" id="Phobius"/>
    </source>
</evidence>